<dbReference type="PROSITE" id="PS51257">
    <property type="entry name" value="PROKAR_LIPOPROTEIN"/>
    <property type="match status" value="1"/>
</dbReference>
<keyword evidence="3 6" id="KW-0732">Signal</keyword>
<protein>
    <submittedName>
        <fullName evidence="9">Starch-binding associating with outer membrane</fullName>
    </submittedName>
</protein>
<dbReference type="InterPro" id="IPR011990">
    <property type="entry name" value="TPR-like_helical_dom_sf"/>
</dbReference>
<dbReference type="Proteomes" id="UP000076586">
    <property type="component" value="Unassembled WGS sequence"/>
</dbReference>
<dbReference type="GO" id="GO:0009279">
    <property type="term" value="C:cell outer membrane"/>
    <property type="evidence" value="ECO:0007669"/>
    <property type="project" value="UniProtKB-SubCell"/>
</dbReference>
<evidence type="ECO:0000259" key="8">
    <source>
        <dbReference type="Pfam" id="PF14322"/>
    </source>
</evidence>
<evidence type="ECO:0000256" key="2">
    <source>
        <dbReference type="ARBA" id="ARBA00006275"/>
    </source>
</evidence>
<keyword evidence="5" id="KW-0998">Cell outer membrane</keyword>
<name>A0A171AF45_9BACT</name>
<sequence>MKNMIRIFLLFILCTLASCSTSFLDEKPLDFLSSDNAYQTYSDFKTAVNMLYSRVRSEFYSKDENRPFDYLYGTDLVFDGQPSQSSNRHSPMSTAYNSTGDIALSHWTELFKIVADANTITSRLSASSMTDSQKKLVEAQARFFRGLAYRTLAYLYGGVPLLTAEVTSVKNDYVRATKADVLKQVIDDLVFAASNLPSISSVQDGEVSNLAASHLLSEVYLATGEYQKAVDAASVVIGDANMGLMQNRFGSESTTNPGDVYWDMFRPGNQNRKSGNKEAIWVIQFETDVNGGSLVSTAQSGYLLERHHSPMVRDLSIGGVNPFRWPVSDYTGGRGVGWAISTVYFSDTIWKSDFTTDMRNANHNFVRNFVGNKVGTAYYGKIISTQTPPAGVTVPNRSFYPYQSKCTTPYHHPAGLYSNAATFDLKSTAGGTYTDQYMFRLAETYLLRAEAYLGLKDQEKAAADINVVRARAKASPVAKENVTIDYILDERMRELGVEEKRRITLMRLGKLYDRVMKCNPFYATMAGGMIPTYNLWPIPFSVIEANTGAKLEQNPGY</sequence>
<evidence type="ECO:0000256" key="1">
    <source>
        <dbReference type="ARBA" id="ARBA00004442"/>
    </source>
</evidence>
<dbReference type="InterPro" id="IPR012944">
    <property type="entry name" value="SusD_RagB_dom"/>
</dbReference>
<dbReference type="SUPFAM" id="SSF48452">
    <property type="entry name" value="TPR-like"/>
    <property type="match status" value="1"/>
</dbReference>
<feature type="domain" description="SusD-like N-terminal" evidence="8">
    <location>
        <begin position="33"/>
        <end position="221"/>
    </location>
</feature>
<evidence type="ECO:0000259" key="7">
    <source>
        <dbReference type="Pfam" id="PF07980"/>
    </source>
</evidence>
<accession>A0A171AF45</accession>
<comment type="similarity">
    <text evidence="2">Belongs to the SusD family.</text>
</comment>
<proteinExistence type="inferred from homology"/>
<evidence type="ECO:0000256" key="4">
    <source>
        <dbReference type="ARBA" id="ARBA00023136"/>
    </source>
</evidence>
<comment type="subcellular location">
    <subcellularLocation>
        <location evidence="1">Cell outer membrane</location>
    </subcellularLocation>
</comment>
<evidence type="ECO:0000256" key="3">
    <source>
        <dbReference type="ARBA" id="ARBA00022729"/>
    </source>
</evidence>
<feature type="signal peptide" evidence="6">
    <location>
        <begin position="1"/>
        <end position="24"/>
    </location>
</feature>
<evidence type="ECO:0000313" key="10">
    <source>
        <dbReference type="Proteomes" id="UP000076586"/>
    </source>
</evidence>
<reference evidence="10" key="2">
    <citation type="journal article" date="2017" name="Genome Announc.">
        <title>Draft genome sequence of Paludibacter jiangxiensis NM7(T), a propionate-producing fermentative bacterium.</title>
        <authorList>
            <person name="Qiu Y.-L."/>
            <person name="Tourlousse D.M."/>
            <person name="Matsuura N."/>
            <person name="Ohashi A."/>
            <person name="Sekiguchi Y."/>
        </authorList>
    </citation>
    <scope>NUCLEOTIDE SEQUENCE [LARGE SCALE GENOMIC DNA]</scope>
    <source>
        <strain evidence="10">NM7</strain>
    </source>
</reference>
<dbReference type="EMBL" id="BDCR01000004">
    <property type="protein sequence ID" value="GAT63631.1"/>
    <property type="molecule type" value="Genomic_DNA"/>
</dbReference>
<dbReference type="InterPro" id="IPR033985">
    <property type="entry name" value="SusD-like_N"/>
</dbReference>
<dbReference type="RefSeq" id="WP_068705026.1">
    <property type="nucleotide sequence ID" value="NZ_BDCR01000004.1"/>
</dbReference>
<gene>
    <name evidence="9" type="ORF">PJIAN_4170</name>
</gene>
<evidence type="ECO:0000256" key="5">
    <source>
        <dbReference type="ARBA" id="ARBA00023237"/>
    </source>
</evidence>
<dbReference type="Pfam" id="PF07980">
    <property type="entry name" value="SusD_RagB"/>
    <property type="match status" value="1"/>
</dbReference>
<dbReference type="AlphaFoldDB" id="A0A171AF45"/>
<evidence type="ECO:0000256" key="6">
    <source>
        <dbReference type="SAM" id="SignalP"/>
    </source>
</evidence>
<feature type="chain" id="PRO_5007905232" evidence="6">
    <location>
        <begin position="25"/>
        <end position="557"/>
    </location>
</feature>
<reference evidence="10" key="1">
    <citation type="submission" date="2016-04" db="EMBL/GenBank/DDBJ databases">
        <title>Draft genome sequence of Paludibacter jiangxiensis strain NM7.</title>
        <authorList>
            <person name="Qiu Y."/>
            <person name="Matsuura N."/>
            <person name="Ohashi A."/>
            <person name="Tourlousse M.D."/>
            <person name="Sekiguchi Y."/>
        </authorList>
    </citation>
    <scope>NUCLEOTIDE SEQUENCE [LARGE SCALE GENOMIC DNA]</scope>
    <source>
        <strain evidence="10">NM7</strain>
    </source>
</reference>
<evidence type="ECO:0000313" key="9">
    <source>
        <dbReference type="EMBL" id="GAT63631.1"/>
    </source>
</evidence>
<keyword evidence="4" id="KW-0472">Membrane</keyword>
<organism evidence="9 10">
    <name type="scientific">Paludibacter jiangxiensis</name>
    <dbReference type="NCBI Taxonomy" id="681398"/>
    <lineage>
        <taxon>Bacteria</taxon>
        <taxon>Pseudomonadati</taxon>
        <taxon>Bacteroidota</taxon>
        <taxon>Bacteroidia</taxon>
        <taxon>Bacteroidales</taxon>
        <taxon>Paludibacteraceae</taxon>
        <taxon>Paludibacter</taxon>
    </lineage>
</organism>
<dbReference type="STRING" id="681398.PJIAN_4170"/>
<keyword evidence="10" id="KW-1185">Reference proteome</keyword>
<comment type="caution">
    <text evidence="9">The sequence shown here is derived from an EMBL/GenBank/DDBJ whole genome shotgun (WGS) entry which is preliminary data.</text>
</comment>
<feature type="domain" description="RagB/SusD" evidence="7">
    <location>
        <begin position="277"/>
        <end position="557"/>
    </location>
</feature>
<dbReference type="Gene3D" id="1.25.40.390">
    <property type="match status" value="1"/>
</dbReference>
<dbReference type="Pfam" id="PF14322">
    <property type="entry name" value="SusD-like_3"/>
    <property type="match status" value="1"/>
</dbReference>